<accession>A0A085ZH87</accession>
<dbReference type="Proteomes" id="UP000028703">
    <property type="component" value="Unassembled WGS sequence"/>
</dbReference>
<sequence>MKKTNKMKIKPNHKLSILVFILSFSLHFGQKVEFNVPKDIKTLQNSIFDFKNDFTQDEPKAAAASDTDFSTTVDLYHLKYEGGQKNPYLNLALKNGAKSKQFIQQAVWNVNMKKVSAKSTKVTVFLEKVIPDNWSKKEVDTKLTKSTGKVEKEIKEFLLNYKRPELSNDDASLTDSVATTYTTAVTTTDMIVENQKQKKASKKLQILFGKKQFIALPATSDTFTKLLQVQPTQPECKDCKGGKYSNWDFDDFNMIYASMSTGLEYYAIQYYGQDMVSGLPHGLVFNDSSPSECKQKFARYNAQLYQAVGETEGNSEKALTVVTFKMNSSFVRLEFGNEYLTRVVISNKEF</sequence>
<dbReference type="EMBL" id="JPRO01000007">
    <property type="protein sequence ID" value="KFF03801.1"/>
    <property type="molecule type" value="Genomic_DNA"/>
</dbReference>
<protein>
    <submittedName>
        <fullName evidence="1">Uncharacterized protein</fullName>
    </submittedName>
</protein>
<keyword evidence="2" id="KW-1185">Reference proteome</keyword>
<reference evidence="1 2" key="1">
    <citation type="submission" date="2014-07" db="EMBL/GenBank/DDBJ databases">
        <title>Genome of Chryseobacterium luteum DSM 18605.</title>
        <authorList>
            <person name="Stropko S.J."/>
            <person name="Pipes S.E."/>
            <person name="Newman J.D."/>
        </authorList>
    </citation>
    <scope>NUCLEOTIDE SEQUENCE [LARGE SCALE GENOMIC DNA]</scope>
    <source>
        <strain evidence="1 2">DSM 18605</strain>
    </source>
</reference>
<dbReference type="AlphaFoldDB" id="A0A085ZH87"/>
<comment type="caution">
    <text evidence="1">The sequence shown here is derived from an EMBL/GenBank/DDBJ whole genome shotgun (WGS) entry which is preliminary data.</text>
</comment>
<evidence type="ECO:0000313" key="1">
    <source>
        <dbReference type="EMBL" id="KFF03801.1"/>
    </source>
</evidence>
<proteinExistence type="predicted"/>
<gene>
    <name evidence="1" type="ORF">IX38_10320</name>
</gene>
<evidence type="ECO:0000313" key="2">
    <source>
        <dbReference type="Proteomes" id="UP000028703"/>
    </source>
</evidence>
<organism evidence="1 2">
    <name type="scientific">Chryseobacterium luteum</name>
    <dbReference type="NCBI Taxonomy" id="421531"/>
    <lineage>
        <taxon>Bacteria</taxon>
        <taxon>Pseudomonadati</taxon>
        <taxon>Bacteroidota</taxon>
        <taxon>Flavobacteriia</taxon>
        <taxon>Flavobacteriales</taxon>
        <taxon>Weeksellaceae</taxon>
        <taxon>Chryseobacterium group</taxon>
        <taxon>Chryseobacterium</taxon>
    </lineage>
</organism>
<name>A0A085ZH87_9FLAO</name>
<dbReference type="eggNOG" id="ENOG5030P80">
    <property type="taxonomic scope" value="Bacteria"/>
</dbReference>
<dbReference type="STRING" id="421531.IX38_10320"/>